<dbReference type="SUPFAM" id="SSF100950">
    <property type="entry name" value="NagB/RpiA/CoA transferase-like"/>
    <property type="match status" value="1"/>
</dbReference>
<dbReference type="PANTHER" id="PTHR30363">
    <property type="entry name" value="HTH-TYPE TRANSCRIPTIONAL REGULATOR SRLR-RELATED"/>
    <property type="match status" value="1"/>
</dbReference>
<sequence>MLSSPRERAILGLLEETGTGRVDDLARRLGVTGETVRRALKRLEAAGRVARVHGGAHLKDWGTEPSFGQRMQVNPGAKRRIAEAVARMLPDGASVFLDVGSTTAYVAQALRVRRELLVVTNSLPVAQALAGVNGNRVFMAGGELRAHDGGAFGAEALDFLRQFRVGHAILSVAAVNATSGFLLQDLREAEFSRTMIGQADQVIVAADASKFGHGAPIAVAPPGRFHHLVTDAPPDAALARFLADNGLRVTVA</sequence>
<protein>
    <submittedName>
        <fullName evidence="4">DeoR/GlpR transcriptional regulator</fullName>
    </submittedName>
</protein>
<dbReference type="PROSITE" id="PS51000">
    <property type="entry name" value="HTH_DEOR_2"/>
    <property type="match status" value="1"/>
</dbReference>
<evidence type="ECO:0000313" key="5">
    <source>
        <dbReference type="Proteomes" id="UP000241362"/>
    </source>
</evidence>
<dbReference type="InterPro" id="IPR037171">
    <property type="entry name" value="NagB/RpiA_transferase-like"/>
</dbReference>
<accession>A0A2T4JBZ4</accession>
<evidence type="ECO:0000259" key="3">
    <source>
        <dbReference type="PROSITE" id="PS51000"/>
    </source>
</evidence>
<dbReference type="InterPro" id="IPR036390">
    <property type="entry name" value="WH_DNA-bd_sf"/>
</dbReference>
<dbReference type="CDD" id="cd00090">
    <property type="entry name" value="HTH_ARSR"/>
    <property type="match status" value="1"/>
</dbReference>
<dbReference type="InterPro" id="IPR050313">
    <property type="entry name" value="Carb_Metab_HTH_regulators"/>
</dbReference>
<dbReference type="InterPro" id="IPR014036">
    <property type="entry name" value="DeoR-like_C"/>
</dbReference>
<proteinExistence type="predicted"/>
<evidence type="ECO:0000256" key="1">
    <source>
        <dbReference type="ARBA" id="ARBA00023015"/>
    </source>
</evidence>
<keyword evidence="5" id="KW-1185">Reference proteome</keyword>
<dbReference type="Pfam" id="PF08220">
    <property type="entry name" value="HTH_DeoR"/>
    <property type="match status" value="1"/>
</dbReference>
<dbReference type="SMART" id="SM00420">
    <property type="entry name" value="HTH_DEOR"/>
    <property type="match status" value="1"/>
</dbReference>
<dbReference type="AlphaFoldDB" id="A0A2T4JBZ4"/>
<dbReference type="Pfam" id="PF00455">
    <property type="entry name" value="DeoRC"/>
    <property type="match status" value="1"/>
</dbReference>
<reference evidence="4 5" key="1">
    <citation type="submission" date="2018-03" db="EMBL/GenBank/DDBJ databases">
        <title>Rhodobacter blasticus.</title>
        <authorList>
            <person name="Meyer T.E."/>
            <person name="Miller S."/>
            <person name="Lodha T."/>
            <person name="Gandham S."/>
            <person name="Chintalapati S."/>
            <person name="Chintalapati V.R."/>
        </authorList>
    </citation>
    <scope>NUCLEOTIDE SEQUENCE [LARGE SCALE GENOMIC DNA]</scope>
    <source>
        <strain evidence="4 5">DSM 2131</strain>
    </source>
</reference>
<dbReference type="Gene3D" id="1.10.10.10">
    <property type="entry name" value="Winged helix-like DNA-binding domain superfamily/Winged helix DNA-binding domain"/>
    <property type="match status" value="1"/>
</dbReference>
<organism evidence="4 5">
    <name type="scientific">Fuscovulum blasticum DSM 2131</name>
    <dbReference type="NCBI Taxonomy" id="1188250"/>
    <lineage>
        <taxon>Bacteria</taxon>
        <taxon>Pseudomonadati</taxon>
        <taxon>Pseudomonadota</taxon>
        <taxon>Alphaproteobacteria</taxon>
        <taxon>Rhodobacterales</taxon>
        <taxon>Paracoccaceae</taxon>
        <taxon>Pseudogemmobacter</taxon>
    </lineage>
</organism>
<evidence type="ECO:0000256" key="2">
    <source>
        <dbReference type="ARBA" id="ARBA00023163"/>
    </source>
</evidence>
<dbReference type="RefSeq" id="WP_107672622.1">
    <property type="nucleotide sequence ID" value="NZ_PZKE01000004.1"/>
</dbReference>
<feature type="domain" description="HTH deoR-type" evidence="3">
    <location>
        <begin position="3"/>
        <end position="58"/>
    </location>
</feature>
<dbReference type="GO" id="GO:0003700">
    <property type="term" value="F:DNA-binding transcription factor activity"/>
    <property type="evidence" value="ECO:0007669"/>
    <property type="project" value="InterPro"/>
</dbReference>
<dbReference type="PRINTS" id="PR00037">
    <property type="entry name" value="HTHLACR"/>
</dbReference>
<comment type="caution">
    <text evidence="4">The sequence shown here is derived from an EMBL/GenBank/DDBJ whole genome shotgun (WGS) entry which is preliminary data.</text>
</comment>
<name>A0A2T4JBZ4_FUSBL</name>
<keyword evidence="1" id="KW-0805">Transcription regulation</keyword>
<dbReference type="InterPro" id="IPR001034">
    <property type="entry name" value="DeoR_HTH"/>
</dbReference>
<evidence type="ECO:0000313" key="4">
    <source>
        <dbReference type="EMBL" id="PTE15373.1"/>
    </source>
</evidence>
<dbReference type="Gene3D" id="3.40.50.1360">
    <property type="match status" value="1"/>
</dbReference>
<dbReference type="EMBL" id="PZKE01000004">
    <property type="protein sequence ID" value="PTE15373.1"/>
    <property type="molecule type" value="Genomic_DNA"/>
</dbReference>
<dbReference type="InterPro" id="IPR011991">
    <property type="entry name" value="ArsR-like_HTH"/>
</dbReference>
<dbReference type="InterPro" id="IPR036388">
    <property type="entry name" value="WH-like_DNA-bd_sf"/>
</dbReference>
<dbReference type="PANTHER" id="PTHR30363:SF44">
    <property type="entry name" value="AGA OPERON TRANSCRIPTIONAL REPRESSOR-RELATED"/>
    <property type="match status" value="1"/>
</dbReference>
<dbReference type="SUPFAM" id="SSF46785">
    <property type="entry name" value="Winged helix' DNA-binding domain"/>
    <property type="match status" value="1"/>
</dbReference>
<keyword evidence="2" id="KW-0804">Transcription</keyword>
<dbReference type="SMART" id="SM01134">
    <property type="entry name" value="DeoRC"/>
    <property type="match status" value="1"/>
</dbReference>
<dbReference type="Proteomes" id="UP000241362">
    <property type="component" value="Unassembled WGS sequence"/>
</dbReference>
<gene>
    <name evidence="4" type="ORF">C5F44_06115</name>
</gene>